<dbReference type="Pfam" id="PF07717">
    <property type="entry name" value="OB_NTP_bind"/>
    <property type="match status" value="1"/>
</dbReference>
<dbReference type="FunFam" id="1.20.120.1080:FF:000001">
    <property type="entry name" value="Pre-mRNA-splicing factor ATP-dependent RNA helicase"/>
    <property type="match status" value="1"/>
</dbReference>
<evidence type="ECO:0000313" key="13">
    <source>
        <dbReference type="Proteomes" id="UP000662931"/>
    </source>
</evidence>
<dbReference type="InterPro" id="IPR027417">
    <property type="entry name" value="P-loop_NTPase"/>
</dbReference>
<evidence type="ECO:0000256" key="9">
    <source>
        <dbReference type="SAM" id="MobiDB-lite"/>
    </source>
</evidence>
<dbReference type="FunFam" id="3.40.50.300:FF:000615">
    <property type="entry name" value="pre-mRNA-splicing factor ATP-dependent RNA helicase DEAH7"/>
    <property type="match status" value="1"/>
</dbReference>
<proteinExistence type="predicted"/>
<accession>A0A875S6J1</accession>
<keyword evidence="7" id="KW-0508">mRNA splicing</keyword>
<dbReference type="PROSITE" id="PS51192">
    <property type="entry name" value="HELICASE_ATP_BIND_1"/>
    <property type="match status" value="1"/>
</dbReference>
<dbReference type="Gene3D" id="3.40.50.300">
    <property type="entry name" value="P-loop containing nucleotide triphosphate hydrolases"/>
    <property type="match status" value="2"/>
</dbReference>
<dbReference type="EC" id="3.6.4.13" evidence="1"/>
<evidence type="ECO:0000259" key="10">
    <source>
        <dbReference type="PROSITE" id="PS51192"/>
    </source>
</evidence>
<dbReference type="InterPro" id="IPR002464">
    <property type="entry name" value="DNA/RNA_helicase_DEAH_CS"/>
</dbReference>
<organism evidence="12 13">
    <name type="scientific">Eeniella nana</name>
    <name type="common">Yeast</name>
    <name type="synonym">Brettanomyces nanus</name>
    <dbReference type="NCBI Taxonomy" id="13502"/>
    <lineage>
        <taxon>Eukaryota</taxon>
        <taxon>Fungi</taxon>
        <taxon>Dikarya</taxon>
        <taxon>Ascomycota</taxon>
        <taxon>Saccharomycotina</taxon>
        <taxon>Pichiomycetes</taxon>
        <taxon>Pichiales</taxon>
        <taxon>Pichiaceae</taxon>
        <taxon>Brettanomyces</taxon>
    </lineage>
</organism>
<dbReference type="GO" id="GO:0003723">
    <property type="term" value="F:RNA binding"/>
    <property type="evidence" value="ECO:0007669"/>
    <property type="project" value="TreeGrafter"/>
</dbReference>
<reference evidence="12" key="1">
    <citation type="submission" date="2020-10" db="EMBL/GenBank/DDBJ databases">
        <authorList>
            <person name="Roach M.J.R."/>
        </authorList>
    </citation>
    <scope>NUCLEOTIDE SEQUENCE</scope>
    <source>
        <strain evidence="12">CBS 1945</strain>
    </source>
</reference>
<keyword evidence="6" id="KW-0067">ATP-binding</keyword>
<dbReference type="PROSITE" id="PS00690">
    <property type="entry name" value="DEAH_ATP_HELICASE"/>
    <property type="match status" value="1"/>
</dbReference>
<evidence type="ECO:0000313" key="12">
    <source>
        <dbReference type="EMBL" id="QPG75612.1"/>
    </source>
</evidence>
<comment type="catalytic activity">
    <reaction evidence="8">
        <text>ATP + H2O = ADP + phosphate + H(+)</text>
        <dbReference type="Rhea" id="RHEA:13065"/>
        <dbReference type="ChEBI" id="CHEBI:15377"/>
        <dbReference type="ChEBI" id="CHEBI:15378"/>
        <dbReference type="ChEBI" id="CHEBI:30616"/>
        <dbReference type="ChEBI" id="CHEBI:43474"/>
        <dbReference type="ChEBI" id="CHEBI:456216"/>
        <dbReference type="EC" id="3.6.4.13"/>
    </reaction>
</comment>
<evidence type="ECO:0000256" key="6">
    <source>
        <dbReference type="ARBA" id="ARBA00022840"/>
    </source>
</evidence>
<dbReference type="Pfam" id="PF04408">
    <property type="entry name" value="WHD_HA2"/>
    <property type="match status" value="1"/>
</dbReference>
<evidence type="ECO:0000256" key="7">
    <source>
        <dbReference type="ARBA" id="ARBA00023187"/>
    </source>
</evidence>
<dbReference type="CDD" id="cd18791">
    <property type="entry name" value="SF2_C_RHA"/>
    <property type="match status" value="1"/>
</dbReference>
<evidence type="ECO:0000259" key="11">
    <source>
        <dbReference type="PROSITE" id="PS51194"/>
    </source>
</evidence>
<evidence type="ECO:0000256" key="8">
    <source>
        <dbReference type="ARBA" id="ARBA00047984"/>
    </source>
</evidence>
<dbReference type="KEGG" id="bnn:FOA43_002969"/>
<dbReference type="RefSeq" id="XP_038779177.1">
    <property type="nucleotide sequence ID" value="XM_038923249.1"/>
</dbReference>
<dbReference type="GO" id="GO:0003724">
    <property type="term" value="F:RNA helicase activity"/>
    <property type="evidence" value="ECO:0007669"/>
    <property type="project" value="UniProtKB-EC"/>
</dbReference>
<dbReference type="InterPro" id="IPR011709">
    <property type="entry name" value="DEAD-box_helicase_OB_fold"/>
</dbReference>
<gene>
    <name evidence="12" type="ORF">FOA43_002969</name>
</gene>
<dbReference type="GeneID" id="62196370"/>
<evidence type="ECO:0000256" key="4">
    <source>
        <dbReference type="ARBA" id="ARBA00022801"/>
    </source>
</evidence>
<dbReference type="SUPFAM" id="SSF52540">
    <property type="entry name" value="P-loop containing nucleoside triphosphate hydrolases"/>
    <property type="match status" value="1"/>
</dbReference>
<dbReference type="SMART" id="SM00487">
    <property type="entry name" value="DEXDc"/>
    <property type="match status" value="1"/>
</dbReference>
<feature type="compositionally biased region" description="Basic and acidic residues" evidence="9">
    <location>
        <begin position="38"/>
        <end position="63"/>
    </location>
</feature>
<dbReference type="PROSITE" id="PS51194">
    <property type="entry name" value="HELICASE_CTER"/>
    <property type="match status" value="1"/>
</dbReference>
<dbReference type="Pfam" id="PF21010">
    <property type="entry name" value="HA2_C"/>
    <property type="match status" value="1"/>
</dbReference>
<evidence type="ECO:0000256" key="1">
    <source>
        <dbReference type="ARBA" id="ARBA00012552"/>
    </source>
</evidence>
<dbReference type="PANTHER" id="PTHR18934">
    <property type="entry name" value="ATP-DEPENDENT RNA HELICASE"/>
    <property type="match status" value="1"/>
</dbReference>
<dbReference type="Gene3D" id="1.20.120.1080">
    <property type="match status" value="1"/>
</dbReference>
<dbReference type="PANTHER" id="PTHR18934:SF85">
    <property type="entry name" value="ATP-DEPENDENT RNA HELICASE DHX8"/>
    <property type="match status" value="1"/>
</dbReference>
<evidence type="ECO:0000256" key="2">
    <source>
        <dbReference type="ARBA" id="ARBA00022664"/>
    </source>
</evidence>
<dbReference type="InterPro" id="IPR001650">
    <property type="entry name" value="Helicase_C-like"/>
</dbReference>
<keyword evidence="5" id="KW-0347">Helicase</keyword>
<dbReference type="EMBL" id="CP064814">
    <property type="protein sequence ID" value="QPG75612.1"/>
    <property type="molecule type" value="Genomic_DNA"/>
</dbReference>
<dbReference type="SMART" id="SM00490">
    <property type="entry name" value="HELICc"/>
    <property type="match status" value="1"/>
</dbReference>
<dbReference type="InterPro" id="IPR007502">
    <property type="entry name" value="Helicase-assoc_dom"/>
</dbReference>
<dbReference type="InterPro" id="IPR014001">
    <property type="entry name" value="Helicase_ATP-bd"/>
</dbReference>
<sequence length="769" mass="88160">MMSSKLKTKSKNRVPIRASKLKDQSMERIALKGSRFMAEAREKKMKQRRELSQDTRSDTRRETLQTPQTPQKPQRPPTNISYGIHSHKSIREQRESLPIYSVRDELMQLVDQNDMLVVVGETGSGKSTQITQYLAENGYGNKGIIGCTQPRRVAAISVAKRVSEEVGCRMGDEVGYQIRFEDCTTKTTTIKYMTDGMLEREALIDPDMTKYSVIMLDEAHERTVATDVLFALLRKAVKRRNGALKLIVTSATLDSKKFSKYFDGCPVFHIRGRTFPVKIYYTKQPEIDYIAATIDTVVDIHVNNPPGDILVFLTGREEIETCCETITSKMTTLYKSDPSLSELLILPIYSAMPSEMQSRIFEPTPSGKRKVVVATNIAETSITIDGIYYVVDPGFVKVNAYDAKLGMDSLIVQPISRAQADQRSGRAGRTGPGICYRLYTKHAFQHEMAANTVPEIQRQNLSNTVLMLKAMKIEDVLNFGFMDRPEDESIMSALQELYILDALDERGHITRTGKYMSYFPMEPLLSKTLIQSVGMRCSYEVIVIISMLSVPEVFYRPREQREKADRAKQQFDDYTGDHLTLLNVYEKWKASGYSKTWCKDHYIHEKSLKKTQDVKKQLITILEKLDMKEERISGRIISCQGDRNQVRKAFVSGFFKNCAKRVTNGSHLEDEGTFRTLVENTPVHIHPSSALFRKGAVDYVIYHTLILTNKEYMHCVTKIEGKWLIEYASKFYKEAEKGEMSLAKKREKIEPLWDRFDRDEKWRLSRGRR</sequence>
<dbReference type="OrthoDB" id="10253254at2759"/>
<dbReference type="Proteomes" id="UP000662931">
    <property type="component" value="Chromosome 3"/>
</dbReference>
<dbReference type="InterPro" id="IPR011545">
    <property type="entry name" value="DEAD/DEAH_box_helicase_dom"/>
</dbReference>
<keyword evidence="3" id="KW-0547">Nucleotide-binding</keyword>
<feature type="domain" description="Helicase ATP-binding" evidence="10">
    <location>
        <begin position="107"/>
        <end position="271"/>
    </location>
</feature>
<keyword evidence="2" id="KW-0507">mRNA processing</keyword>
<dbReference type="Pfam" id="PF00271">
    <property type="entry name" value="Helicase_C"/>
    <property type="match status" value="1"/>
</dbReference>
<keyword evidence="4" id="KW-0378">Hydrolase</keyword>
<dbReference type="GO" id="GO:0005524">
    <property type="term" value="F:ATP binding"/>
    <property type="evidence" value="ECO:0007669"/>
    <property type="project" value="UniProtKB-KW"/>
</dbReference>
<dbReference type="Pfam" id="PF00270">
    <property type="entry name" value="DEAD"/>
    <property type="match status" value="1"/>
</dbReference>
<dbReference type="GO" id="GO:0016787">
    <property type="term" value="F:hydrolase activity"/>
    <property type="evidence" value="ECO:0007669"/>
    <property type="project" value="UniProtKB-KW"/>
</dbReference>
<evidence type="ECO:0000256" key="3">
    <source>
        <dbReference type="ARBA" id="ARBA00022741"/>
    </source>
</evidence>
<protein>
    <recommendedName>
        <fullName evidence="1">RNA helicase</fullName>
        <ecNumber evidence="1">3.6.4.13</ecNumber>
    </recommendedName>
</protein>
<dbReference type="GO" id="GO:0071013">
    <property type="term" value="C:catalytic step 2 spliceosome"/>
    <property type="evidence" value="ECO:0007669"/>
    <property type="project" value="TreeGrafter"/>
</dbReference>
<dbReference type="GO" id="GO:0000390">
    <property type="term" value="P:spliceosomal complex disassembly"/>
    <property type="evidence" value="ECO:0007669"/>
    <property type="project" value="TreeGrafter"/>
</dbReference>
<dbReference type="AlphaFoldDB" id="A0A875S6J1"/>
<keyword evidence="13" id="KW-1185">Reference proteome</keyword>
<feature type="domain" description="Helicase C-terminal" evidence="11">
    <location>
        <begin position="293"/>
        <end position="472"/>
    </location>
</feature>
<evidence type="ECO:0000256" key="5">
    <source>
        <dbReference type="ARBA" id="ARBA00022806"/>
    </source>
</evidence>
<feature type="compositionally biased region" description="Basic residues" evidence="9">
    <location>
        <begin position="1"/>
        <end position="14"/>
    </location>
</feature>
<name>A0A875S6J1_EENNA</name>
<dbReference type="InterPro" id="IPR048333">
    <property type="entry name" value="HA2_WH"/>
</dbReference>
<dbReference type="FunFam" id="3.40.50.300:FF:000007">
    <property type="entry name" value="Pre-mRNA-splicing factor ATP-dependent RNA helicase"/>
    <property type="match status" value="1"/>
</dbReference>
<feature type="region of interest" description="Disordered" evidence="9">
    <location>
        <begin position="1"/>
        <end position="88"/>
    </location>
</feature>
<feature type="compositionally biased region" description="Basic and acidic residues" evidence="9">
    <location>
        <begin position="20"/>
        <end position="30"/>
    </location>
</feature>
<dbReference type="GO" id="GO:0022613">
    <property type="term" value="P:ribonucleoprotein complex biogenesis"/>
    <property type="evidence" value="ECO:0007669"/>
    <property type="project" value="UniProtKB-ARBA"/>
</dbReference>
<dbReference type="SMART" id="SM00847">
    <property type="entry name" value="HA2"/>
    <property type="match status" value="1"/>
</dbReference>
<dbReference type="GO" id="GO:0005684">
    <property type="term" value="C:U2-type spliceosomal complex"/>
    <property type="evidence" value="ECO:0007669"/>
    <property type="project" value="UniProtKB-ARBA"/>
</dbReference>